<dbReference type="GO" id="GO:0004540">
    <property type="term" value="F:RNA nuclease activity"/>
    <property type="evidence" value="ECO:0007669"/>
    <property type="project" value="InterPro"/>
</dbReference>
<sequence>MTKLKDKHKQLYDKEDLFCLLKFLRNTRFHPLYVSKNTLGAIVEGGAGEKMMHFEKYISSRLPGLLVELYEAIFKANSLASDEDRALFNTTFGKNLYERQNQ</sequence>
<evidence type="ECO:0000256" key="1">
    <source>
        <dbReference type="ARBA" id="ARBA00022741"/>
    </source>
</evidence>
<evidence type="ECO:0000256" key="2">
    <source>
        <dbReference type="ARBA" id="ARBA00022840"/>
    </source>
</evidence>
<evidence type="ECO:0000313" key="5">
    <source>
        <dbReference type="Proteomes" id="UP000325081"/>
    </source>
</evidence>
<keyword evidence="2" id="KW-0067">ATP-binding</keyword>
<name>A0A5A7QS88_STRAF</name>
<dbReference type="Gene3D" id="1.20.1440.180">
    <property type="entry name" value="KEN domain"/>
    <property type="match status" value="1"/>
</dbReference>
<comment type="caution">
    <text evidence="4">The sequence shown here is derived from an EMBL/GenBank/DDBJ whole genome shotgun (WGS) entry which is preliminary data.</text>
</comment>
<evidence type="ECO:0000313" key="4">
    <source>
        <dbReference type="EMBL" id="GER47846.1"/>
    </source>
</evidence>
<dbReference type="Proteomes" id="UP000325081">
    <property type="component" value="Unassembled WGS sequence"/>
</dbReference>
<gene>
    <name evidence="4" type="ORF">STAS_24973</name>
</gene>
<organism evidence="4 5">
    <name type="scientific">Striga asiatica</name>
    <name type="common">Asiatic witchweed</name>
    <name type="synonym">Buchnera asiatica</name>
    <dbReference type="NCBI Taxonomy" id="4170"/>
    <lineage>
        <taxon>Eukaryota</taxon>
        <taxon>Viridiplantae</taxon>
        <taxon>Streptophyta</taxon>
        <taxon>Embryophyta</taxon>
        <taxon>Tracheophyta</taxon>
        <taxon>Spermatophyta</taxon>
        <taxon>Magnoliopsida</taxon>
        <taxon>eudicotyledons</taxon>
        <taxon>Gunneridae</taxon>
        <taxon>Pentapetalae</taxon>
        <taxon>asterids</taxon>
        <taxon>lamiids</taxon>
        <taxon>Lamiales</taxon>
        <taxon>Orobanchaceae</taxon>
        <taxon>Buchnereae</taxon>
        <taxon>Striga</taxon>
    </lineage>
</organism>
<dbReference type="InterPro" id="IPR010513">
    <property type="entry name" value="KEN_dom"/>
</dbReference>
<evidence type="ECO:0000259" key="3">
    <source>
        <dbReference type="PROSITE" id="PS51392"/>
    </source>
</evidence>
<dbReference type="EMBL" id="BKCP01008070">
    <property type="protein sequence ID" value="GER47846.1"/>
    <property type="molecule type" value="Genomic_DNA"/>
</dbReference>
<reference evidence="5" key="1">
    <citation type="journal article" date="2019" name="Curr. Biol.">
        <title>Genome Sequence of Striga asiatica Provides Insight into the Evolution of Plant Parasitism.</title>
        <authorList>
            <person name="Yoshida S."/>
            <person name="Kim S."/>
            <person name="Wafula E.K."/>
            <person name="Tanskanen J."/>
            <person name="Kim Y.M."/>
            <person name="Honaas L."/>
            <person name="Yang Z."/>
            <person name="Spallek T."/>
            <person name="Conn C.E."/>
            <person name="Ichihashi Y."/>
            <person name="Cheong K."/>
            <person name="Cui S."/>
            <person name="Der J.P."/>
            <person name="Gundlach H."/>
            <person name="Jiao Y."/>
            <person name="Hori C."/>
            <person name="Ishida J.K."/>
            <person name="Kasahara H."/>
            <person name="Kiba T."/>
            <person name="Kim M.S."/>
            <person name="Koo N."/>
            <person name="Laohavisit A."/>
            <person name="Lee Y.H."/>
            <person name="Lumba S."/>
            <person name="McCourt P."/>
            <person name="Mortimer J.C."/>
            <person name="Mutuku J.M."/>
            <person name="Nomura T."/>
            <person name="Sasaki-Sekimoto Y."/>
            <person name="Seto Y."/>
            <person name="Wang Y."/>
            <person name="Wakatake T."/>
            <person name="Sakakibara H."/>
            <person name="Demura T."/>
            <person name="Yamaguchi S."/>
            <person name="Yoneyama K."/>
            <person name="Manabe R.I."/>
            <person name="Nelson D.C."/>
            <person name="Schulman A.H."/>
            <person name="Timko M.P."/>
            <person name="dePamphilis C.W."/>
            <person name="Choi D."/>
            <person name="Shirasu K."/>
        </authorList>
    </citation>
    <scope>NUCLEOTIDE SEQUENCE [LARGE SCALE GENOMIC DNA]</scope>
    <source>
        <strain evidence="5">cv. UVA1</strain>
    </source>
</reference>
<accession>A0A5A7QS88</accession>
<proteinExistence type="predicted"/>
<keyword evidence="1" id="KW-0547">Nucleotide-binding</keyword>
<protein>
    <submittedName>
        <fullName evidence="4">DNA polymerase 1</fullName>
    </submittedName>
</protein>
<dbReference type="InterPro" id="IPR038357">
    <property type="entry name" value="KEN_sf"/>
</dbReference>
<dbReference type="PROSITE" id="PS51392">
    <property type="entry name" value="KEN"/>
    <property type="match status" value="1"/>
</dbReference>
<dbReference type="GO" id="GO:0005524">
    <property type="term" value="F:ATP binding"/>
    <property type="evidence" value="ECO:0007669"/>
    <property type="project" value="UniProtKB-KW"/>
</dbReference>
<dbReference type="Pfam" id="PF06479">
    <property type="entry name" value="Ribonuc_2-5A"/>
    <property type="match status" value="1"/>
</dbReference>
<feature type="domain" description="KEN" evidence="3">
    <location>
        <begin position="1"/>
        <end position="90"/>
    </location>
</feature>
<keyword evidence="5" id="KW-1185">Reference proteome</keyword>
<dbReference type="GO" id="GO:0006397">
    <property type="term" value="P:mRNA processing"/>
    <property type="evidence" value="ECO:0007669"/>
    <property type="project" value="InterPro"/>
</dbReference>
<dbReference type="AlphaFoldDB" id="A0A5A7QS88"/>